<evidence type="ECO:0000313" key="10">
    <source>
        <dbReference type="Proteomes" id="UP000515703"/>
    </source>
</evidence>
<keyword evidence="4 7" id="KW-0812">Transmembrane</keyword>
<comment type="subcellular location">
    <subcellularLocation>
        <location evidence="1 7">Cell membrane</location>
        <topology evidence="1 7">Multi-pass membrane protein</topology>
    </subcellularLocation>
</comment>
<dbReference type="CDD" id="cd06261">
    <property type="entry name" value="TM_PBP2"/>
    <property type="match status" value="1"/>
</dbReference>
<feature type="transmembrane region" description="Helical" evidence="7">
    <location>
        <begin position="9"/>
        <end position="30"/>
    </location>
</feature>
<dbReference type="Proteomes" id="UP000515703">
    <property type="component" value="Chromosome"/>
</dbReference>
<evidence type="ECO:0000256" key="7">
    <source>
        <dbReference type="RuleBase" id="RU363032"/>
    </source>
</evidence>
<comment type="similarity">
    <text evidence="7">Belongs to the binding-protein-dependent transport system permease family.</text>
</comment>
<dbReference type="AlphaFoldDB" id="A0A7I8DLP8"/>
<dbReference type="PANTHER" id="PTHR43163">
    <property type="entry name" value="DIPEPTIDE TRANSPORT SYSTEM PERMEASE PROTEIN DPPB-RELATED"/>
    <property type="match status" value="1"/>
</dbReference>
<dbReference type="SUPFAM" id="SSF161098">
    <property type="entry name" value="MetI-like"/>
    <property type="match status" value="1"/>
</dbReference>
<dbReference type="PROSITE" id="PS50928">
    <property type="entry name" value="ABC_TM1"/>
    <property type="match status" value="1"/>
</dbReference>
<dbReference type="PANTHER" id="PTHR43163:SF6">
    <property type="entry name" value="DIPEPTIDE TRANSPORT SYSTEM PERMEASE PROTEIN DPPB-RELATED"/>
    <property type="match status" value="1"/>
</dbReference>
<evidence type="ECO:0000256" key="3">
    <source>
        <dbReference type="ARBA" id="ARBA00022475"/>
    </source>
</evidence>
<dbReference type="GO" id="GO:0055085">
    <property type="term" value="P:transmembrane transport"/>
    <property type="evidence" value="ECO:0007669"/>
    <property type="project" value="InterPro"/>
</dbReference>
<keyword evidence="2 7" id="KW-0813">Transport</keyword>
<dbReference type="Pfam" id="PF19300">
    <property type="entry name" value="BPD_transp_1_N"/>
    <property type="match status" value="1"/>
</dbReference>
<name>A0A7I8DLP8_9FIRM</name>
<reference evidence="9 10" key="1">
    <citation type="submission" date="2020-08" db="EMBL/GenBank/DDBJ databases">
        <title>Draft genome sequencing of an Anaerocolumna strain isolated from anoxic soil subjected to BSD treatment.</title>
        <authorList>
            <person name="Uek A."/>
            <person name="Tonouchi A."/>
        </authorList>
    </citation>
    <scope>NUCLEOTIDE SEQUENCE [LARGE SCALE GENOMIC DNA]</scope>
    <source>
        <strain evidence="9 10">CTTW</strain>
    </source>
</reference>
<dbReference type="InterPro" id="IPR035906">
    <property type="entry name" value="MetI-like_sf"/>
</dbReference>
<dbReference type="Gene3D" id="1.10.3720.10">
    <property type="entry name" value="MetI-like"/>
    <property type="match status" value="1"/>
</dbReference>
<dbReference type="GO" id="GO:0005886">
    <property type="term" value="C:plasma membrane"/>
    <property type="evidence" value="ECO:0007669"/>
    <property type="project" value="UniProtKB-SubCell"/>
</dbReference>
<accession>A0A7I8DLP8</accession>
<evidence type="ECO:0000313" key="9">
    <source>
        <dbReference type="EMBL" id="BCJ99309.1"/>
    </source>
</evidence>
<dbReference type="RefSeq" id="WP_185259573.1">
    <property type="nucleotide sequence ID" value="NZ_AP023368.1"/>
</dbReference>
<feature type="transmembrane region" description="Helical" evidence="7">
    <location>
        <begin position="236"/>
        <end position="262"/>
    </location>
</feature>
<dbReference type="EMBL" id="AP023368">
    <property type="protein sequence ID" value="BCJ99309.1"/>
    <property type="molecule type" value="Genomic_DNA"/>
</dbReference>
<organism evidence="9 10">
    <name type="scientific">Anaerocolumna chitinilytica</name>
    <dbReference type="NCBI Taxonomy" id="1727145"/>
    <lineage>
        <taxon>Bacteria</taxon>
        <taxon>Bacillati</taxon>
        <taxon>Bacillota</taxon>
        <taxon>Clostridia</taxon>
        <taxon>Lachnospirales</taxon>
        <taxon>Lachnospiraceae</taxon>
        <taxon>Anaerocolumna</taxon>
    </lineage>
</organism>
<evidence type="ECO:0000256" key="2">
    <source>
        <dbReference type="ARBA" id="ARBA00022448"/>
    </source>
</evidence>
<keyword evidence="5 7" id="KW-1133">Transmembrane helix</keyword>
<evidence type="ECO:0000256" key="6">
    <source>
        <dbReference type="ARBA" id="ARBA00023136"/>
    </source>
</evidence>
<sequence>MLKYIIKRLLIAIPVLLGITIIDFFLMSLAGNPLQMLQGARVSQEAVEIKRIALGLNQPVYIQYFMWLKQLLHGNLGESMKNYQPVAGMIKTYIGPTLLLMGTSLLVSMIIAIPAGIYSAVKQYSAGDYTVVTLSFLGTSVPGFFLALILIYVFTIKLKVLPSSGMTTLGSESSAWDVIKHMIMPVIVLAASMAGNNIRYIRSSMLEILDKEYLRTAKAKGIGRFKVINKHGLRNALLPVITVLGMEIPVLFGGAIIIEQVFSWPGLGLMTMSAIINRDYPVIMGVCLISALVVLAANLLTDILYALADPTIQYK</sequence>
<dbReference type="InterPro" id="IPR000515">
    <property type="entry name" value="MetI-like"/>
</dbReference>
<dbReference type="KEGG" id="acht:bsdcttw_23500"/>
<proteinExistence type="inferred from homology"/>
<keyword evidence="3" id="KW-1003">Cell membrane</keyword>
<evidence type="ECO:0000256" key="4">
    <source>
        <dbReference type="ARBA" id="ARBA00022692"/>
    </source>
</evidence>
<evidence type="ECO:0000256" key="1">
    <source>
        <dbReference type="ARBA" id="ARBA00004651"/>
    </source>
</evidence>
<keyword evidence="10" id="KW-1185">Reference proteome</keyword>
<feature type="transmembrane region" description="Helical" evidence="7">
    <location>
        <begin position="129"/>
        <end position="154"/>
    </location>
</feature>
<reference evidence="9 10" key="2">
    <citation type="submission" date="2020-08" db="EMBL/GenBank/DDBJ databases">
        <authorList>
            <person name="Ueki A."/>
            <person name="Tonouchi A."/>
        </authorList>
    </citation>
    <scope>NUCLEOTIDE SEQUENCE [LARGE SCALE GENOMIC DNA]</scope>
    <source>
        <strain evidence="9 10">CTTW</strain>
    </source>
</reference>
<protein>
    <submittedName>
        <fullName evidence="9">Peptide ABC transporter permease</fullName>
    </submittedName>
</protein>
<evidence type="ECO:0000256" key="5">
    <source>
        <dbReference type="ARBA" id="ARBA00022989"/>
    </source>
</evidence>
<feature type="transmembrane region" description="Helical" evidence="7">
    <location>
        <begin position="93"/>
        <end position="117"/>
    </location>
</feature>
<feature type="domain" description="ABC transmembrane type-1" evidence="8">
    <location>
        <begin position="94"/>
        <end position="301"/>
    </location>
</feature>
<dbReference type="InterPro" id="IPR045621">
    <property type="entry name" value="BPD_transp_1_N"/>
</dbReference>
<feature type="transmembrane region" description="Helical" evidence="7">
    <location>
        <begin position="174"/>
        <end position="195"/>
    </location>
</feature>
<evidence type="ECO:0000259" key="8">
    <source>
        <dbReference type="PROSITE" id="PS50928"/>
    </source>
</evidence>
<dbReference type="Pfam" id="PF00528">
    <property type="entry name" value="BPD_transp_1"/>
    <property type="match status" value="1"/>
</dbReference>
<feature type="transmembrane region" description="Helical" evidence="7">
    <location>
        <begin position="282"/>
        <end position="308"/>
    </location>
</feature>
<gene>
    <name evidence="9" type="ORF">bsdcttw_23500</name>
</gene>
<keyword evidence="6 7" id="KW-0472">Membrane</keyword>